<reference evidence="1 2" key="1">
    <citation type="submission" date="2020-07" db="EMBL/GenBank/DDBJ databases">
        <title>Sequencing the genomes of 1000 actinobacteria strains.</title>
        <authorList>
            <person name="Klenk H.-P."/>
        </authorList>
    </citation>
    <scope>NUCLEOTIDE SEQUENCE [LARGE SCALE GENOMIC DNA]</scope>
    <source>
        <strain evidence="1 2">DSM 42178</strain>
    </source>
</reference>
<proteinExistence type="predicted"/>
<organism evidence="1 2">
    <name type="scientific">Allostreptomyces psammosilenae</name>
    <dbReference type="NCBI Taxonomy" id="1892865"/>
    <lineage>
        <taxon>Bacteria</taxon>
        <taxon>Bacillati</taxon>
        <taxon>Actinomycetota</taxon>
        <taxon>Actinomycetes</taxon>
        <taxon>Kitasatosporales</taxon>
        <taxon>Streptomycetaceae</taxon>
        <taxon>Allostreptomyces</taxon>
    </lineage>
</organism>
<sequence>MDGRDDPVGVASVRAVARGCAQSVGGPLPSAPTAVHGMPGTRWAPTAISSDVSLVRGYTPCRGVGVLMAVHGVVEAVTAPRRMSGSR</sequence>
<accession>A0A852ZUU2</accession>
<dbReference type="Proteomes" id="UP000567795">
    <property type="component" value="Unassembled WGS sequence"/>
</dbReference>
<gene>
    <name evidence="1" type="ORF">FHU37_003106</name>
</gene>
<dbReference type="AlphaFoldDB" id="A0A852ZUU2"/>
<name>A0A852ZUU2_9ACTN</name>
<comment type="caution">
    <text evidence="1">The sequence shown here is derived from an EMBL/GenBank/DDBJ whole genome shotgun (WGS) entry which is preliminary data.</text>
</comment>
<dbReference type="EMBL" id="JACBZD010000001">
    <property type="protein sequence ID" value="NYI06163.1"/>
    <property type="molecule type" value="Genomic_DNA"/>
</dbReference>
<evidence type="ECO:0000313" key="1">
    <source>
        <dbReference type="EMBL" id="NYI06163.1"/>
    </source>
</evidence>
<keyword evidence="2" id="KW-1185">Reference proteome</keyword>
<evidence type="ECO:0000313" key="2">
    <source>
        <dbReference type="Proteomes" id="UP000567795"/>
    </source>
</evidence>
<protein>
    <submittedName>
        <fullName evidence="1">Uncharacterized protein</fullName>
    </submittedName>
</protein>